<protein>
    <submittedName>
        <fullName evidence="6">Acetylornithine/acetyl-lysine aminotransferase</fullName>
        <ecNumber evidence="6">2.6.1.-</ecNumber>
    </submittedName>
</protein>
<gene>
    <name evidence="6" type="primary">argD_1</name>
    <name evidence="6" type="ORF">Poly30_47570</name>
</gene>
<comment type="cofactor">
    <cofactor evidence="1">
        <name>pyridoxal 5'-phosphate</name>
        <dbReference type="ChEBI" id="CHEBI:597326"/>
    </cofactor>
</comment>
<evidence type="ECO:0000313" key="7">
    <source>
        <dbReference type="Proteomes" id="UP000320390"/>
    </source>
</evidence>
<dbReference type="GO" id="GO:0008483">
    <property type="term" value="F:transaminase activity"/>
    <property type="evidence" value="ECO:0007669"/>
    <property type="project" value="UniProtKB-KW"/>
</dbReference>
<keyword evidence="2 6" id="KW-0032">Aminotransferase</keyword>
<comment type="similarity">
    <text evidence="5">Belongs to the class-III pyridoxal-phosphate-dependent aminotransferase family.</text>
</comment>
<dbReference type="PANTHER" id="PTHR11986:SF79">
    <property type="entry name" value="ACETYLORNITHINE AMINOTRANSFERASE, MITOCHONDRIAL"/>
    <property type="match status" value="1"/>
</dbReference>
<name>A0A518EYN7_9BACT</name>
<evidence type="ECO:0000256" key="4">
    <source>
        <dbReference type="ARBA" id="ARBA00022898"/>
    </source>
</evidence>
<reference evidence="6 7" key="1">
    <citation type="submission" date="2019-02" db="EMBL/GenBank/DDBJ databases">
        <title>Deep-cultivation of Planctomycetes and their phenomic and genomic characterization uncovers novel biology.</title>
        <authorList>
            <person name="Wiegand S."/>
            <person name="Jogler M."/>
            <person name="Boedeker C."/>
            <person name="Pinto D."/>
            <person name="Vollmers J."/>
            <person name="Rivas-Marin E."/>
            <person name="Kohn T."/>
            <person name="Peeters S.H."/>
            <person name="Heuer A."/>
            <person name="Rast P."/>
            <person name="Oberbeckmann S."/>
            <person name="Bunk B."/>
            <person name="Jeske O."/>
            <person name="Meyerdierks A."/>
            <person name="Storesund J.E."/>
            <person name="Kallscheuer N."/>
            <person name="Luecker S."/>
            <person name="Lage O.M."/>
            <person name="Pohl T."/>
            <person name="Merkel B.J."/>
            <person name="Hornburger P."/>
            <person name="Mueller R.-W."/>
            <person name="Bruemmer F."/>
            <person name="Labrenz M."/>
            <person name="Spormann A.M."/>
            <person name="Op den Camp H."/>
            <person name="Overmann J."/>
            <person name="Amann R."/>
            <person name="Jetten M.S.M."/>
            <person name="Mascher T."/>
            <person name="Medema M.H."/>
            <person name="Devos D.P."/>
            <person name="Kaster A.-K."/>
            <person name="Ovreas L."/>
            <person name="Rohde M."/>
            <person name="Galperin M.Y."/>
            <person name="Jogler C."/>
        </authorList>
    </citation>
    <scope>NUCLEOTIDE SEQUENCE [LARGE SCALE GENOMIC DNA]</scope>
    <source>
        <strain evidence="6 7">Poly30</strain>
    </source>
</reference>
<keyword evidence="7" id="KW-1185">Reference proteome</keyword>
<dbReference type="PROSITE" id="PS00600">
    <property type="entry name" value="AA_TRANSFER_CLASS_3"/>
    <property type="match status" value="1"/>
</dbReference>
<keyword evidence="3 6" id="KW-0808">Transferase</keyword>
<dbReference type="InterPro" id="IPR015422">
    <property type="entry name" value="PyrdxlP-dep_Trfase_small"/>
</dbReference>
<evidence type="ECO:0000256" key="1">
    <source>
        <dbReference type="ARBA" id="ARBA00001933"/>
    </source>
</evidence>
<organism evidence="6 7">
    <name type="scientific">Saltatorellus ferox</name>
    <dbReference type="NCBI Taxonomy" id="2528018"/>
    <lineage>
        <taxon>Bacteria</taxon>
        <taxon>Pseudomonadati</taxon>
        <taxon>Planctomycetota</taxon>
        <taxon>Planctomycetia</taxon>
        <taxon>Planctomycetia incertae sedis</taxon>
        <taxon>Saltatorellus</taxon>
    </lineage>
</organism>
<dbReference type="CDD" id="cd00610">
    <property type="entry name" value="OAT_like"/>
    <property type="match status" value="1"/>
</dbReference>
<dbReference type="EC" id="2.6.1.-" evidence="6"/>
<dbReference type="OrthoDB" id="9816013at2"/>
<dbReference type="Proteomes" id="UP000320390">
    <property type="component" value="Chromosome"/>
</dbReference>
<evidence type="ECO:0000313" key="6">
    <source>
        <dbReference type="EMBL" id="QDV09200.1"/>
    </source>
</evidence>
<dbReference type="Pfam" id="PF00202">
    <property type="entry name" value="Aminotran_3"/>
    <property type="match status" value="1"/>
</dbReference>
<evidence type="ECO:0000256" key="5">
    <source>
        <dbReference type="RuleBase" id="RU003560"/>
    </source>
</evidence>
<dbReference type="InterPro" id="IPR005814">
    <property type="entry name" value="Aminotrans_3"/>
</dbReference>
<dbReference type="FunFam" id="3.40.640.10:FF:000004">
    <property type="entry name" value="Acetylornithine aminotransferase"/>
    <property type="match status" value="1"/>
</dbReference>
<dbReference type="RefSeq" id="WP_145203179.1">
    <property type="nucleotide sequence ID" value="NZ_CP036434.1"/>
</dbReference>
<dbReference type="Gene3D" id="3.90.1150.10">
    <property type="entry name" value="Aspartate Aminotransferase, domain 1"/>
    <property type="match status" value="1"/>
</dbReference>
<accession>A0A518EYN7</accession>
<dbReference type="EMBL" id="CP036434">
    <property type="protein sequence ID" value="QDV09200.1"/>
    <property type="molecule type" value="Genomic_DNA"/>
</dbReference>
<dbReference type="InterPro" id="IPR015424">
    <property type="entry name" value="PyrdxlP-dep_Trfase"/>
</dbReference>
<dbReference type="Gene3D" id="3.40.640.10">
    <property type="entry name" value="Type I PLP-dependent aspartate aminotransferase-like (Major domain)"/>
    <property type="match status" value="1"/>
</dbReference>
<dbReference type="AlphaFoldDB" id="A0A518EYN7"/>
<dbReference type="PANTHER" id="PTHR11986">
    <property type="entry name" value="AMINOTRANSFERASE CLASS III"/>
    <property type="match status" value="1"/>
</dbReference>
<dbReference type="InterPro" id="IPR049704">
    <property type="entry name" value="Aminotrans_3_PPA_site"/>
</dbReference>
<dbReference type="SUPFAM" id="SSF53383">
    <property type="entry name" value="PLP-dependent transferases"/>
    <property type="match status" value="1"/>
</dbReference>
<sequence length="395" mass="41688">MSVALPIVNAPRWIASELAHGAGCVRPGPIAFVRGEGSRLFTETGEAYLDASASYGVASLGHAHPEITEAVARQASQLVALTPSFANDVRAAYLDELQNVLPESLDRAFLCNSGTESIEAALKIARWSTGRTGVIAALRGFHGRSMGSLSATAEPKYREPFAPLVPGFRHVRHGDVEALAEAIGPETAAVLLEVIQGEGGVRPSPDGYLERVRELCDANGALLIFDEVQTGFCRTGSFFAFQASGVVPDLLALGKGIAGGVAMGATVFGPRIGALSAGSHGSTFGGNPLACAAARATLRVMQRDRLDERAAELGAIARVRLQPLVDAGKVREVRGRGLMIGIETRGRVAPVRQELLNRRILTLAAGLNVLRLLPPLTIHVTEWNEVIDQITGVLS</sequence>
<dbReference type="GO" id="GO:0030170">
    <property type="term" value="F:pyridoxal phosphate binding"/>
    <property type="evidence" value="ECO:0007669"/>
    <property type="project" value="InterPro"/>
</dbReference>
<dbReference type="InterPro" id="IPR015421">
    <property type="entry name" value="PyrdxlP-dep_Trfase_major"/>
</dbReference>
<dbReference type="PIRSF" id="PIRSF000521">
    <property type="entry name" value="Transaminase_4ab_Lys_Orn"/>
    <property type="match status" value="1"/>
</dbReference>
<proteinExistence type="inferred from homology"/>
<keyword evidence="4 5" id="KW-0663">Pyridoxal phosphate</keyword>
<evidence type="ECO:0000256" key="2">
    <source>
        <dbReference type="ARBA" id="ARBA00022576"/>
    </source>
</evidence>
<dbReference type="GO" id="GO:0042802">
    <property type="term" value="F:identical protein binding"/>
    <property type="evidence" value="ECO:0007669"/>
    <property type="project" value="TreeGrafter"/>
</dbReference>
<dbReference type="InterPro" id="IPR050103">
    <property type="entry name" value="Class-III_PLP-dep_AT"/>
</dbReference>
<evidence type="ECO:0000256" key="3">
    <source>
        <dbReference type="ARBA" id="ARBA00022679"/>
    </source>
</evidence>